<evidence type="ECO:0000313" key="1">
    <source>
        <dbReference type="EMBL" id="GMF44282.1"/>
    </source>
</evidence>
<comment type="caution">
    <text evidence="1">The sequence shown here is derived from an EMBL/GenBank/DDBJ whole genome shotgun (WGS) entry which is preliminary data.</text>
</comment>
<dbReference type="Proteomes" id="UP001165083">
    <property type="component" value="Unassembled WGS sequence"/>
</dbReference>
<name>A0A9W6XS20_9STRA</name>
<protein>
    <submittedName>
        <fullName evidence="1">Unnamed protein product</fullName>
    </submittedName>
</protein>
<reference evidence="1" key="1">
    <citation type="submission" date="2023-04" db="EMBL/GenBank/DDBJ databases">
        <title>Phytophthora lilii NBRC 32176.</title>
        <authorList>
            <person name="Ichikawa N."/>
            <person name="Sato H."/>
            <person name="Tonouchi N."/>
        </authorList>
    </citation>
    <scope>NUCLEOTIDE SEQUENCE</scope>
    <source>
        <strain evidence="1">NBRC 32176</strain>
    </source>
</reference>
<keyword evidence="2" id="KW-1185">Reference proteome</keyword>
<dbReference type="EMBL" id="BSXW01002906">
    <property type="protein sequence ID" value="GMF44282.1"/>
    <property type="molecule type" value="Genomic_DNA"/>
</dbReference>
<gene>
    <name evidence="1" type="ORF">Plil01_001694600</name>
</gene>
<proteinExistence type="predicted"/>
<evidence type="ECO:0000313" key="2">
    <source>
        <dbReference type="Proteomes" id="UP001165083"/>
    </source>
</evidence>
<sequence>MRLETHAVDGNALVEPRLDHVEHGGGLGVDRVGVVVVVVELGLEAERLLDCVGGLEGSREVLRAGFGVPEGLAVLGIVAHDLVGDIPCVAGVSEVRHDLGNVVGQSLEKVVLAEVLDPCWGLRVLQTR</sequence>
<accession>A0A9W6XS20</accession>
<organism evidence="1 2">
    <name type="scientific">Phytophthora lilii</name>
    <dbReference type="NCBI Taxonomy" id="2077276"/>
    <lineage>
        <taxon>Eukaryota</taxon>
        <taxon>Sar</taxon>
        <taxon>Stramenopiles</taxon>
        <taxon>Oomycota</taxon>
        <taxon>Peronosporomycetes</taxon>
        <taxon>Peronosporales</taxon>
        <taxon>Peronosporaceae</taxon>
        <taxon>Phytophthora</taxon>
    </lineage>
</organism>
<dbReference type="AlphaFoldDB" id="A0A9W6XS20"/>